<evidence type="ECO:0000256" key="3">
    <source>
        <dbReference type="ARBA" id="ARBA00022617"/>
    </source>
</evidence>
<dbReference type="STRING" id="1325734.A0A428NJD2"/>
<dbReference type="InterPro" id="IPR050121">
    <property type="entry name" value="Cytochrome_P450_monoxygenase"/>
</dbReference>
<comment type="cofactor">
    <cofactor evidence="1">
        <name>heme</name>
        <dbReference type="ChEBI" id="CHEBI:30413"/>
    </cofactor>
</comment>
<dbReference type="InterPro" id="IPR002401">
    <property type="entry name" value="Cyt_P450_E_grp-I"/>
</dbReference>
<evidence type="ECO:0000313" key="7">
    <source>
        <dbReference type="Proteomes" id="UP000288168"/>
    </source>
</evidence>
<dbReference type="PANTHER" id="PTHR24305">
    <property type="entry name" value="CYTOCHROME P450"/>
    <property type="match status" value="1"/>
</dbReference>
<keyword evidence="3" id="KW-0349">Heme</keyword>
<proteinExistence type="inferred from homology"/>
<organism evidence="6 7">
    <name type="scientific">Fusarium duplospermum</name>
    <dbReference type="NCBI Taxonomy" id="1325734"/>
    <lineage>
        <taxon>Eukaryota</taxon>
        <taxon>Fungi</taxon>
        <taxon>Dikarya</taxon>
        <taxon>Ascomycota</taxon>
        <taxon>Pezizomycotina</taxon>
        <taxon>Sordariomycetes</taxon>
        <taxon>Hypocreomycetidae</taxon>
        <taxon>Hypocreales</taxon>
        <taxon>Nectriaceae</taxon>
        <taxon>Fusarium</taxon>
        <taxon>Fusarium solani species complex</taxon>
    </lineage>
</organism>
<dbReference type="GO" id="GO:0016705">
    <property type="term" value="F:oxidoreductase activity, acting on paired donors, with incorporation or reduction of molecular oxygen"/>
    <property type="evidence" value="ECO:0007669"/>
    <property type="project" value="InterPro"/>
</dbReference>
<keyword evidence="7" id="KW-1185">Reference proteome</keyword>
<evidence type="ECO:0000256" key="1">
    <source>
        <dbReference type="ARBA" id="ARBA00001971"/>
    </source>
</evidence>
<dbReference type="Pfam" id="PF00067">
    <property type="entry name" value="p450"/>
    <property type="match status" value="1"/>
</dbReference>
<dbReference type="GO" id="GO:0004497">
    <property type="term" value="F:monooxygenase activity"/>
    <property type="evidence" value="ECO:0007669"/>
    <property type="project" value="InterPro"/>
</dbReference>
<evidence type="ECO:0000256" key="4">
    <source>
        <dbReference type="ARBA" id="ARBA00022723"/>
    </source>
</evidence>
<dbReference type="Gene3D" id="1.10.630.10">
    <property type="entry name" value="Cytochrome P450"/>
    <property type="match status" value="1"/>
</dbReference>
<dbReference type="GO" id="GO:0005506">
    <property type="term" value="F:iron ion binding"/>
    <property type="evidence" value="ECO:0007669"/>
    <property type="project" value="InterPro"/>
</dbReference>
<dbReference type="EMBL" id="NKCI01000458">
    <property type="protein sequence ID" value="RSL40905.1"/>
    <property type="molecule type" value="Genomic_DNA"/>
</dbReference>
<dbReference type="InterPro" id="IPR001128">
    <property type="entry name" value="Cyt_P450"/>
</dbReference>
<dbReference type="SUPFAM" id="SSF48264">
    <property type="entry name" value="Cytochrome P450"/>
    <property type="match status" value="1"/>
</dbReference>
<comment type="similarity">
    <text evidence="2">Belongs to the cytochrome P450 family.</text>
</comment>
<keyword evidence="5" id="KW-0408">Iron</keyword>
<evidence type="ECO:0000313" key="6">
    <source>
        <dbReference type="EMBL" id="RSL40905.1"/>
    </source>
</evidence>
<keyword evidence="4" id="KW-0479">Metal-binding</keyword>
<dbReference type="GO" id="GO:0020037">
    <property type="term" value="F:heme binding"/>
    <property type="evidence" value="ECO:0007669"/>
    <property type="project" value="InterPro"/>
</dbReference>
<protein>
    <submittedName>
        <fullName evidence="6">Uncharacterized protein</fullName>
    </submittedName>
</protein>
<comment type="caution">
    <text evidence="6">The sequence shown here is derived from an EMBL/GenBank/DDBJ whole genome shotgun (WGS) entry which is preliminary data.</text>
</comment>
<gene>
    <name evidence="6" type="ORF">CEP54_015981</name>
</gene>
<dbReference type="PANTHER" id="PTHR24305:SF210">
    <property type="entry name" value="CYTOCHROME P450 MONOOXYGENASE ASQL-RELATED"/>
    <property type="match status" value="1"/>
</dbReference>
<reference evidence="6 7" key="1">
    <citation type="submission" date="2017-06" db="EMBL/GenBank/DDBJ databases">
        <title>Comparative genomic analysis of Ambrosia Fusariam Clade fungi.</title>
        <authorList>
            <person name="Stajich J.E."/>
            <person name="Carrillo J."/>
            <person name="Kijimoto T."/>
            <person name="Eskalen A."/>
            <person name="O'Donnell K."/>
            <person name="Kasson M."/>
        </authorList>
    </citation>
    <scope>NUCLEOTIDE SEQUENCE [LARGE SCALE GENOMIC DNA]</scope>
    <source>
        <strain evidence="6 7">NRRL62584</strain>
    </source>
</reference>
<dbReference type="OrthoDB" id="1470350at2759"/>
<name>A0A428NJD2_9HYPO</name>
<dbReference type="PRINTS" id="PR00463">
    <property type="entry name" value="EP450I"/>
</dbReference>
<evidence type="ECO:0000256" key="5">
    <source>
        <dbReference type="ARBA" id="ARBA00023004"/>
    </source>
</evidence>
<evidence type="ECO:0000256" key="2">
    <source>
        <dbReference type="ARBA" id="ARBA00010617"/>
    </source>
</evidence>
<sequence length="324" mass="36475">MRQLCFKTPAAYKDIYYHAGSGRSPFLKSKAFYDRGPSIPHADIVFTIDPEQHQEQRRALSHAFSERALRGAERIIQNHTRLFVNQIGKHGAPRTTGVDMSSVYNWLTFDIIGELTFGTSFGSVADWQPHVYVSLILEFTKHFTLLQAAKRLSIPESLLSWLMPDDLRTSMHIHERLTKEKVAQRIKMTDTQSRDDFFAYILRRGHFNEVQLAEQAKILLLDGSETTATFLAGVTYLLLKTPVAMQKLQDEVRSSFSSDAEICGDSTISLSYLRAVIDEGLRLFPPVPIGLPRICPGATIDGHYVPSEGVERPVAPFLLGRVPV</sequence>
<dbReference type="AlphaFoldDB" id="A0A428NJD2"/>
<accession>A0A428NJD2</accession>
<dbReference type="InterPro" id="IPR036396">
    <property type="entry name" value="Cyt_P450_sf"/>
</dbReference>
<dbReference type="Proteomes" id="UP000288168">
    <property type="component" value="Unassembled WGS sequence"/>
</dbReference>